<dbReference type="AlphaFoldDB" id="A0A4Q2USL1"/>
<evidence type="ECO:0000313" key="2">
    <source>
        <dbReference type="Proteomes" id="UP000290407"/>
    </source>
</evidence>
<gene>
    <name evidence="1" type="ORF">EQG79_01585</name>
</gene>
<sequence length="179" mass="20298">MNLKPPATLPESNVALDEVLQTIQDQLATTISWLGSNSLGRVKPQTVKGKLEPWIRRGQTSEYYRAYPNDTLPAFSCLYAHDDEKYDGELITRTLSVIVWLNYKKASINSLELAKLNVRQQLRELYCVLAVSGSKDQTVSGPAAIYPGFDVSGLEERYQTHPFAAFRMECIVHWHDLCY</sequence>
<evidence type="ECO:0008006" key="3">
    <source>
        <dbReference type="Google" id="ProtNLM"/>
    </source>
</evidence>
<accession>A0A4Q2USL1</accession>
<name>A0A4Q2USL1_9BACT</name>
<reference evidence="1 2" key="1">
    <citation type="submission" date="2019-01" db="EMBL/GenBank/DDBJ databases">
        <title>Spirosoma flava sp. nov., a propanil-degrading bacterium isolated from herbicide-contaminated soil.</title>
        <authorList>
            <person name="Zhang L."/>
            <person name="Jiang J.-D."/>
        </authorList>
    </citation>
    <scope>NUCLEOTIDE SEQUENCE [LARGE SCALE GENOMIC DNA]</scope>
    <source>
        <strain evidence="1 2">TY50</strain>
    </source>
</reference>
<keyword evidence="2" id="KW-1185">Reference proteome</keyword>
<organism evidence="1 2">
    <name type="scientific">Spirosoma sordidisoli</name>
    <dbReference type="NCBI Taxonomy" id="2502893"/>
    <lineage>
        <taxon>Bacteria</taxon>
        <taxon>Pseudomonadati</taxon>
        <taxon>Bacteroidota</taxon>
        <taxon>Cytophagia</taxon>
        <taxon>Cytophagales</taxon>
        <taxon>Cytophagaceae</taxon>
        <taxon>Spirosoma</taxon>
    </lineage>
</organism>
<proteinExistence type="predicted"/>
<dbReference type="Proteomes" id="UP000290407">
    <property type="component" value="Unassembled WGS sequence"/>
</dbReference>
<evidence type="ECO:0000313" key="1">
    <source>
        <dbReference type="EMBL" id="RYC70871.1"/>
    </source>
</evidence>
<comment type="caution">
    <text evidence="1">The sequence shown here is derived from an EMBL/GenBank/DDBJ whole genome shotgun (WGS) entry which is preliminary data.</text>
</comment>
<dbReference type="EMBL" id="SBLB01000001">
    <property type="protein sequence ID" value="RYC70871.1"/>
    <property type="molecule type" value="Genomic_DNA"/>
</dbReference>
<protein>
    <recommendedName>
        <fullName evidence="3">DUF1834 family protein</fullName>
    </recommendedName>
</protein>
<dbReference type="RefSeq" id="WP_129599409.1">
    <property type="nucleotide sequence ID" value="NZ_SBLB01000001.1"/>
</dbReference>